<evidence type="ECO:0000256" key="5">
    <source>
        <dbReference type="ARBA" id="ARBA00022723"/>
    </source>
</evidence>
<gene>
    <name evidence="20" type="ORF">soil367_03950</name>
</gene>
<dbReference type="InterPro" id="IPR036206">
    <property type="entry name" value="ThiamineP_synth_sf"/>
</dbReference>
<keyword evidence="9" id="KW-0234">DNA repair</keyword>
<evidence type="ECO:0000256" key="1">
    <source>
        <dbReference type="ARBA" id="ARBA00001946"/>
    </source>
</evidence>
<accession>A0A4P7XE09</accession>
<evidence type="ECO:0000313" key="20">
    <source>
        <dbReference type="EMBL" id="QCF25149.1"/>
    </source>
</evidence>
<dbReference type="CDD" id="cd00564">
    <property type="entry name" value="TMP_TenI"/>
    <property type="match status" value="1"/>
</dbReference>
<dbReference type="EMBL" id="CP031093">
    <property type="protein sequence ID" value="QCF25149.1"/>
    <property type="molecule type" value="Genomic_DNA"/>
</dbReference>
<keyword evidence="8 18" id="KW-0460">Magnesium</keyword>
<dbReference type="GO" id="GO:0044715">
    <property type="term" value="F:8-oxo-dGDP phosphatase activity"/>
    <property type="evidence" value="ECO:0007669"/>
    <property type="project" value="TreeGrafter"/>
</dbReference>
<dbReference type="InterPro" id="IPR013785">
    <property type="entry name" value="Aldolase_TIM"/>
</dbReference>
<evidence type="ECO:0000256" key="8">
    <source>
        <dbReference type="ARBA" id="ARBA00022842"/>
    </source>
</evidence>
<dbReference type="FunFam" id="3.90.79.10:FF:000014">
    <property type="entry name" value="8-oxo-dGTP diphosphatase MutT"/>
    <property type="match status" value="1"/>
</dbReference>
<proteinExistence type="inferred from homology"/>
<dbReference type="InterPro" id="IPR000086">
    <property type="entry name" value="NUDIX_hydrolase_dom"/>
</dbReference>
<keyword evidence="21" id="KW-1185">Reference proteome</keyword>
<dbReference type="Pfam" id="PF14815">
    <property type="entry name" value="NUDIX_4"/>
    <property type="match status" value="1"/>
</dbReference>
<keyword evidence="3" id="KW-0515">Mutator protein</keyword>
<dbReference type="Pfam" id="PF02581">
    <property type="entry name" value="TMP-TENI"/>
    <property type="match status" value="1"/>
</dbReference>
<keyword evidence="5 18" id="KW-0479">Metal-binding</keyword>
<evidence type="ECO:0000256" key="3">
    <source>
        <dbReference type="ARBA" id="ARBA00022457"/>
    </source>
</evidence>
<evidence type="ECO:0000256" key="4">
    <source>
        <dbReference type="ARBA" id="ARBA00022705"/>
    </source>
</evidence>
<name>A0A4P7XE09_9ALTE</name>
<evidence type="ECO:0000256" key="17">
    <source>
        <dbReference type="PIRSR" id="PIRSR603561-1"/>
    </source>
</evidence>
<organism evidence="20 21">
    <name type="scientific">Hydrocarboniclastica marina</name>
    <dbReference type="NCBI Taxonomy" id="2259620"/>
    <lineage>
        <taxon>Bacteria</taxon>
        <taxon>Pseudomonadati</taxon>
        <taxon>Pseudomonadota</taxon>
        <taxon>Gammaproteobacteria</taxon>
        <taxon>Alteromonadales</taxon>
        <taxon>Alteromonadaceae</taxon>
        <taxon>Hydrocarboniclastica</taxon>
    </lineage>
</organism>
<feature type="binding site" evidence="18">
    <location>
        <position position="44"/>
    </location>
    <ligand>
        <name>Mg(2+)</name>
        <dbReference type="ChEBI" id="CHEBI:18420"/>
    </ligand>
</feature>
<dbReference type="InterPro" id="IPR015797">
    <property type="entry name" value="NUDIX_hydrolase-like_dom_sf"/>
</dbReference>
<feature type="binding site" evidence="17">
    <location>
        <position position="30"/>
    </location>
    <ligand>
        <name>8-oxo-dGTP</name>
        <dbReference type="ChEBI" id="CHEBI:77896"/>
    </ligand>
</feature>
<dbReference type="Gene3D" id="3.90.79.10">
    <property type="entry name" value="Nucleoside Triphosphate Pyrophosphohydrolase"/>
    <property type="match status" value="1"/>
</dbReference>
<evidence type="ECO:0000256" key="11">
    <source>
        <dbReference type="ARBA" id="ARBA00036904"/>
    </source>
</evidence>
<evidence type="ECO:0000256" key="16">
    <source>
        <dbReference type="ARBA" id="ARBA00042798"/>
    </source>
</evidence>
<dbReference type="InterPro" id="IPR022998">
    <property type="entry name" value="ThiamineP_synth_TenI"/>
</dbReference>
<feature type="binding site" evidence="17">
    <location>
        <position position="35"/>
    </location>
    <ligand>
        <name>8-oxo-dGTP</name>
        <dbReference type="ChEBI" id="CHEBI:77896"/>
    </ligand>
</feature>
<keyword evidence="7 20" id="KW-0378">Hydrolase</keyword>
<comment type="similarity">
    <text evidence="2">Belongs to the Nudix hydrolase family.</text>
</comment>
<dbReference type="Gene3D" id="3.20.20.70">
    <property type="entry name" value="Aldolase class I"/>
    <property type="match status" value="1"/>
</dbReference>
<dbReference type="PANTHER" id="PTHR47707">
    <property type="entry name" value="8-OXO-DGTP DIPHOSPHATASE"/>
    <property type="match status" value="1"/>
</dbReference>
<dbReference type="PROSITE" id="PS51462">
    <property type="entry name" value="NUDIX"/>
    <property type="match status" value="1"/>
</dbReference>
<evidence type="ECO:0000256" key="13">
    <source>
        <dbReference type="ARBA" id="ARBA00040794"/>
    </source>
</evidence>
<evidence type="ECO:0000256" key="15">
    <source>
        <dbReference type="ARBA" id="ARBA00041979"/>
    </source>
</evidence>
<dbReference type="OrthoDB" id="9810648at2"/>
<evidence type="ECO:0000256" key="12">
    <source>
        <dbReference type="ARBA" id="ARBA00038905"/>
    </source>
</evidence>
<dbReference type="CDD" id="cd03425">
    <property type="entry name" value="NUDIX_MutT_NudA_like"/>
    <property type="match status" value="1"/>
</dbReference>
<feature type="domain" description="Nudix hydrolase" evidence="19">
    <location>
        <begin position="7"/>
        <end position="139"/>
    </location>
</feature>
<dbReference type="GO" id="GO:0009228">
    <property type="term" value="P:thiamine biosynthetic process"/>
    <property type="evidence" value="ECO:0007669"/>
    <property type="project" value="UniProtKB-KW"/>
</dbReference>
<evidence type="ECO:0000256" key="6">
    <source>
        <dbReference type="ARBA" id="ARBA00022763"/>
    </source>
</evidence>
<feature type="binding site" evidence="18">
    <location>
        <position position="64"/>
    </location>
    <ligand>
        <name>Mg(2+)</name>
        <dbReference type="ChEBI" id="CHEBI:18420"/>
    </ligand>
</feature>
<dbReference type="KEGG" id="hmi:soil367_03950"/>
<evidence type="ECO:0000256" key="7">
    <source>
        <dbReference type="ARBA" id="ARBA00022801"/>
    </source>
</evidence>
<evidence type="ECO:0000256" key="14">
    <source>
        <dbReference type="ARBA" id="ARBA00041592"/>
    </source>
</evidence>
<dbReference type="InterPro" id="IPR020084">
    <property type="entry name" value="NUDIX_hydrolase_CS"/>
</dbReference>
<dbReference type="RefSeq" id="WP_136547095.1">
    <property type="nucleotide sequence ID" value="NZ_CP031093.1"/>
</dbReference>
<reference evidence="20 21" key="1">
    <citation type="submission" date="2018-07" db="EMBL/GenBank/DDBJ databases">
        <title>Marsedoiliclastica nanhaica gen. nov. sp. nov., a novel marine hydrocarbonoclastic bacterium isolated from an in-situ enriched hydrocarbon-degrading consortium in deep-sea sediment.</title>
        <authorList>
            <person name="Dong C."/>
            <person name="Ma T."/>
            <person name="Liu R."/>
            <person name="Shao Z."/>
        </authorList>
    </citation>
    <scope>NUCLEOTIDE SEQUENCE [LARGE SCALE GENOMIC DNA]</scope>
    <source>
        <strain evidence="21">soil36-7</strain>
    </source>
</reference>
<dbReference type="InterPro" id="IPR047127">
    <property type="entry name" value="MutT-like"/>
</dbReference>
<dbReference type="GO" id="GO:0044716">
    <property type="term" value="F:8-oxo-GDP phosphatase activity"/>
    <property type="evidence" value="ECO:0007669"/>
    <property type="project" value="TreeGrafter"/>
</dbReference>
<dbReference type="NCBIfam" id="TIGR00586">
    <property type="entry name" value="mutt"/>
    <property type="match status" value="1"/>
</dbReference>
<dbReference type="PROSITE" id="PS00893">
    <property type="entry name" value="NUDIX_BOX"/>
    <property type="match status" value="1"/>
</dbReference>
<dbReference type="PRINTS" id="PR00502">
    <property type="entry name" value="NUDIXFAMILY"/>
</dbReference>
<feature type="binding site" evidence="17">
    <location>
        <position position="128"/>
    </location>
    <ligand>
        <name>8-oxo-dGTP</name>
        <dbReference type="ChEBI" id="CHEBI:77896"/>
    </ligand>
</feature>
<dbReference type="GO" id="GO:0008413">
    <property type="term" value="F:8-oxo-7,8-dihydroguanosine triphosphate pyrophosphatase activity"/>
    <property type="evidence" value="ECO:0007669"/>
    <property type="project" value="InterPro"/>
</dbReference>
<dbReference type="InterPro" id="IPR003561">
    <property type="entry name" value="Mutator_MutT"/>
</dbReference>
<evidence type="ECO:0000256" key="2">
    <source>
        <dbReference type="ARBA" id="ARBA00005582"/>
    </source>
</evidence>
<dbReference type="GO" id="GO:0006260">
    <property type="term" value="P:DNA replication"/>
    <property type="evidence" value="ECO:0007669"/>
    <property type="project" value="UniProtKB-KW"/>
</dbReference>
<dbReference type="InterPro" id="IPR020476">
    <property type="entry name" value="Nudix_hydrolase"/>
</dbReference>
<dbReference type="SUPFAM" id="SSF55811">
    <property type="entry name" value="Nudix"/>
    <property type="match status" value="1"/>
</dbReference>
<comment type="cofactor">
    <cofactor evidence="1 18">
        <name>Mg(2+)</name>
        <dbReference type="ChEBI" id="CHEBI:18420"/>
    </cofactor>
</comment>
<dbReference type="GO" id="GO:0006281">
    <property type="term" value="P:DNA repair"/>
    <property type="evidence" value="ECO:0007669"/>
    <property type="project" value="UniProtKB-KW"/>
</dbReference>
<comment type="catalytic activity">
    <reaction evidence="10">
        <text>8-oxo-dGTP + H2O = 8-oxo-dGMP + diphosphate + H(+)</text>
        <dbReference type="Rhea" id="RHEA:31575"/>
        <dbReference type="ChEBI" id="CHEBI:15377"/>
        <dbReference type="ChEBI" id="CHEBI:15378"/>
        <dbReference type="ChEBI" id="CHEBI:33019"/>
        <dbReference type="ChEBI" id="CHEBI:63224"/>
        <dbReference type="ChEBI" id="CHEBI:77896"/>
        <dbReference type="EC" id="3.6.1.55"/>
    </reaction>
</comment>
<dbReference type="InterPro" id="IPR029119">
    <property type="entry name" value="MutY_C"/>
</dbReference>
<evidence type="ECO:0000256" key="18">
    <source>
        <dbReference type="PIRSR" id="PIRSR603561-2"/>
    </source>
</evidence>
<feature type="binding site" evidence="17">
    <location>
        <begin position="41"/>
        <end position="44"/>
    </location>
    <ligand>
        <name>8-oxo-dGTP</name>
        <dbReference type="ChEBI" id="CHEBI:77896"/>
    </ligand>
</feature>
<evidence type="ECO:0000313" key="21">
    <source>
        <dbReference type="Proteomes" id="UP000298049"/>
    </source>
</evidence>
<dbReference type="PANTHER" id="PTHR47707:SF1">
    <property type="entry name" value="NUDIX HYDROLASE FAMILY PROTEIN"/>
    <property type="match status" value="1"/>
</dbReference>
<keyword evidence="4" id="KW-0235">DNA replication</keyword>
<protein>
    <recommendedName>
        <fullName evidence="13">8-oxo-dGTP diphosphatase</fullName>
        <ecNumber evidence="12">3.6.1.55</ecNumber>
    </recommendedName>
    <alternativeName>
        <fullName evidence="16">7,8-dihydro-8-oxoguanine-triphosphatase</fullName>
    </alternativeName>
    <alternativeName>
        <fullName evidence="15">Mutator protein MutT</fullName>
    </alternativeName>
    <alternativeName>
        <fullName evidence="14">dGTP pyrophosphohydrolase</fullName>
    </alternativeName>
</protein>
<dbReference type="NCBIfam" id="NF006530">
    <property type="entry name" value="PRK08999.1"/>
    <property type="match status" value="1"/>
</dbReference>
<evidence type="ECO:0000259" key="19">
    <source>
        <dbReference type="PROSITE" id="PS51462"/>
    </source>
</evidence>
<dbReference type="AlphaFoldDB" id="A0A4P7XE09"/>
<dbReference type="GO" id="GO:0046872">
    <property type="term" value="F:metal ion binding"/>
    <property type="evidence" value="ECO:0007669"/>
    <property type="project" value="UniProtKB-KW"/>
</dbReference>
<evidence type="ECO:0000256" key="9">
    <source>
        <dbReference type="ARBA" id="ARBA00023204"/>
    </source>
</evidence>
<dbReference type="Proteomes" id="UP000298049">
    <property type="component" value="Chromosome"/>
</dbReference>
<keyword evidence="6" id="KW-0227">DNA damage</keyword>
<sequence>MPNTGPDRALPVHVAVGVVADGARVLIARRPSGKHMGGLLEFPGGKVDPGESVRAALVRELAEEVGLEADPVGMEPLIQIEHDYGDKSVLLDVWRVRDFKGVPRGLEGQPVNWMRVEDLNDTDFPVANRPIIRALRLPPEWLVTGESDDVGQISRNLALALSVRSRSGLLLRQPQLAVEAYLRLAHEVLPLCKAHGIPLMLHGGPSLLQVLPEAAGIHLPQSVVRQLPDVRSAKGTPSSIQQGFVPASEARPVAAGKWLGVSCHSPAELAHAALIGADYATLSPLNPTSSHPEREPLGWDSFRGWVRAARCPVYAMGGVGLRDIPSSIGHGGQGIAGISHWWR</sequence>
<dbReference type="GO" id="GO:0035539">
    <property type="term" value="F:8-oxo-7,8-dihydrodeoxyguanosine triphosphate pyrophosphatase activity"/>
    <property type="evidence" value="ECO:0007669"/>
    <property type="project" value="UniProtKB-EC"/>
</dbReference>
<evidence type="ECO:0000256" key="10">
    <source>
        <dbReference type="ARBA" id="ARBA00035861"/>
    </source>
</evidence>
<dbReference type="SUPFAM" id="SSF51391">
    <property type="entry name" value="Thiamin phosphate synthase"/>
    <property type="match status" value="1"/>
</dbReference>
<dbReference type="EC" id="3.6.1.55" evidence="12"/>
<comment type="catalytic activity">
    <reaction evidence="11">
        <text>8-oxo-GTP + H2O = 8-oxo-GMP + diphosphate + H(+)</text>
        <dbReference type="Rhea" id="RHEA:67616"/>
        <dbReference type="ChEBI" id="CHEBI:15377"/>
        <dbReference type="ChEBI" id="CHEBI:15378"/>
        <dbReference type="ChEBI" id="CHEBI:33019"/>
        <dbReference type="ChEBI" id="CHEBI:143553"/>
        <dbReference type="ChEBI" id="CHEBI:145694"/>
    </reaction>
</comment>